<feature type="transmembrane region" description="Helical" evidence="1">
    <location>
        <begin position="123"/>
        <end position="146"/>
    </location>
</feature>
<evidence type="ECO:0000259" key="2">
    <source>
        <dbReference type="Pfam" id="PF09335"/>
    </source>
</evidence>
<gene>
    <name evidence="3" type="ORF">SVA_2361</name>
</gene>
<dbReference type="Pfam" id="PF09335">
    <property type="entry name" value="VTT_dom"/>
    <property type="match status" value="1"/>
</dbReference>
<feature type="transmembrane region" description="Helical" evidence="1">
    <location>
        <begin position="12"/>
        <end position="35"/>
    </location>
</feature>
<dbReference type="InterPro" id="IPR051311">
    <property type="entry name" value="DedA_domain"/>
</dbReference>
<keyword evidence="1" id="KW-0472">Membrane</keyword>
<keyword evidence="1" id="KW-1133">Transmembrane helix</keyword>
<dbReference type="RefSeq" id="WP_096461375.1">
    <property type="nucleotide sequence ID" value="NZ_AP014936.1"/>
</dbReference>
<evidence type="ECO:0000313" key="4">
    <source>
        <dbReference type="Proteomes" id="UP000218899"/>
    </source>
</evidence>
<dbReference type="AlphaFoldDB" id="A0A1B4VC87"/>
<dbReference type="Proteomes" id="UP000218899">
    <property type="component" value="Chromosome"/>
</dbReference>
<dbReference type="PANTHER" id="PTHR42709:SF2">
    <property type="entry name" value="INNER MEMBRANE PROTEIN YOHD"/>
    <property type="match status" value="1"/>
</dbReference>
<dbReference type="OrthoDB" id="948134at2"/>
<accession>A0A1B4VC87</accession>
<sequence>MALDELIANYGYLAILVGTFLEGETILVLGGLAAHLGFLELPWVIAAAFAGSFSGDQLYFYVGRRYGPRILAKRLSWQEGAEKVYRHLRRHQNFLILTFRFYYGLRNVTPFAIGASQVSRLRFLVLNLTGAVVWAITLGALGFLFGEAFRLFLEDVKHYEFWLLGGLILVGTAIWAFTLVRHRRRSRRHPFRPEVMAADPSMERPKDPEGST</sequence>
<feature type="transmembrane region" description="Helical" evidence="1">
    <location>
        <begin position="161"/>
        <end position="180"/>
    </location>
</feature>
<feature type="domain" description="VTT" evidence="2">
    <location>
        <begin position="23"/>
        <end position="142"/>
    </location>
</feature>
<name>A0A1B4VC87_9GAMM</name>
<evidence type="ECO:0000256" key="1">
    <source>
        <dbReference type="SAM" id="Phobius"/>
    </source>
</evidence>
<keyword evidence="1" id="KW-0812">Transmembrane</keyword>
<feature type="transmembrane region" description="Helical" evidence="1">
    <location>
        <begin position="41"/>
        <end position="62"/>
    </location>
</feature>
<dbReference type="KEGG" id="sva:SVA_2361"/>
<dbReference type="PANTHER" id="PTHR42709">
    <property type="entry name" value="ALKALINE PHOSPHATASE LIKE PROTEIN"/>
    <property type="match status" value="1"/>
</dbReference>
<proteinExistence type="predicted"/>
<dbReference type="InterPro" id="IPR032816">
    <property type="entry name" value="VTT_dom"/>
</dbReference>
<reference evidence="3 4" key="1">
    <citation type="submission" date="2015-08" db="EMBL/GenBank/DDBJ databases">
        <title>Complete genome sequence of Sulfurifustis variabilis.</title>
        <authorList>
            <person name="Miura A."/>
            <person name="Kojima H."/>
            <person name="Fukui M."/>
        </authorList>
    </citation>
    <scope>NUCLEOTIDE SEQUENCE [LARGE SCALE GENOMIC DNA]</scope>
    <source>
        <strain evidence="4">skN76</strain>
    </source>
</reference>
<keyword evidence="4" id="KW-1185">Reference proteome</keyword>
<evidence type="ECO:0000313" key="3">
    <source>
        <dbReference type="EMBL" id="BAU48911.1"/>
    </source>
</evidence>
<dbReference type="EMBL" id="AP014936">
    <property type="protein sequence ID" value="BAU48911.1"/>
    <property type="molecule type" value="Genomic_DNA"/>
</dbReference>
<protein>
    <submittedName>
        <fullName evidence="3">Membrane protein</fullName>
    </submittedName>
</protein>
<organism evidence="3 4">
    <name type="scientific">Sulfurifustis variabilis</name>
    <dbReference type="NCBI Taxonomy" id="1675686"/>
    <lineage>
        <taxon>Bacteria</taxon>
        <taxon>Pseudomonadati</taxon>
        <taxon>Pseudomonadota</taxon>
        <taxon>Gammaproteobacteria</taxon>
        <taxon>Acidiferrobacterales</taxon>
        <taxon>Acidiferrobacteraceae</taxon>
        <taxon>Sulfurifustis</taxon>
    </lineage>
</organism>
<dbReference type="GO" id="GO:0005886">
    <property type="term" value="C:plasma membrane"/>
    <property type="evidence" value="ECO:0007669"/>
    <property type="project" value="UniProtKB-ARBA"/>
</dbReference>